<sequence length="69" mass="7363">MKQQDGVFASESSLRLRLLAMPASQLHLGSESSQSPANANANANATRPHLRGHKVNPPTVNPPSLSITY</sequence>
<comment type="caution">
    <text evidence="2">The sequence shown here is derived from an EMBL/GenBank/DDBJ whole genome shotgun (WGS) entry which is preliminary data.</text>
</comment>
<reference evidence="2 3" key="1">
    <citation type="submission" date="2017-12" db="EMBL/GenBank/DDBJ databases">
        <title>Sequencing, de novo assembly and annotation of complete genome of a new Thraustochytrid species, strain FCC1311.</title>
        <authorList>
            <person name="Sedici K."/>
            <person name="Godart F."/>
            <person name="Aiese Cigliano R."/>
            <person name="Sanseverino W."/>
            <person name="Barakat M."/>
            <person name="Ortet P."/>
            <person name="Marechal E."/>
            <person name="Cagnac O."/>
            <person name="Amato A."/>
        </authorList>
    </citation>
    <scope>NUCLEOTIDE SEQUENCE [LARGE SCALE GENOMIC DNA]</scope>
</reference>
<evidence type="ECO:0000313" key="2">
    <source>
        <dbReference type="EMBL" id="GBG31458.1"/>
    </source>
</evidence>
<evidence type="ECO:0000313" key="3">
    <source>
        <dbReference type="Proteomes" id="UP000241890"/>
    </source>
</evidence>
<keyword evidence="3" id="KW-1185">Reference proteome</keyword>
<proteinExistence type="predicted"/>
<dbReference type="AlphaFoldDB" id="A0A2R5GNX5"/>
<gene>
    <name evidence="2" type="ORF">FCC1311_076822</name>
</gene>
<name>A0A2R5GNX5_9STRA</name>
<dbReference type="Proteomes" id="UP000241890">
    <property type="component" value="Unassembled WGS sequence"/>
</dbReference>
<feature type="region of interest" description="Disordered" evidence="1">
    <location>
        <begin position="27"/>
        <end position="69"/>
    </location>
</feature>
<accession>A0A2R5GNX5</accession>
<evidence type="ECO:0000256" key="1">
    <source>
        <dbReference type="SAM" id="MobiDB-lite"/>
    </source>
</evidence>
<protein>
    <submittedName>
        <fullName evidence="2">Uncharacterized protein</fullName>
    </submittedName>
</protein>
<dbReference type="InParanoid" id="A0A2R5GNX5"/>
<organism evidence="2 3">
    <name type="scientific">Hondaea fermentalgiana</name>
    <dbReference type="NCBI Taxonomy" id="2315210"/>
    <lineage>
        <taxon>Eukaryota</taxon>
        <taxon>Sar</taxon>
        <taxon>Stramenopiles</taxon>
        <taxon>Bigyra</taxon>
        <taxon>Labyrinthulomycetes</taxon>
        <taxon>Thraustochytrida</taxon>
        <taxon>Thraustochytriidae</taxon>
        <taxon>Hondaea</taxon>
    </lineage>
</organism>
<dbReference type="EMBL" id="BEYU01000098">
    <property type="protein sequence ID" value="GBG31458.1"/>
    <property type="molecule type" value="Genomic_DNA"/>
</dbReference>